<dbReference type="CDD" id="cd05388">
    <property type="entry name" value="CobB_N"/>
    <property type="match status" value="1"/>
</dbReference>
<dbReference type="EC" id="6.3.5.11" evidence="7"/>
<evidence type="ECO:0000256" key="5">
    <source>
        <dbReference type="ARBA" id="ARBA00022842"/>
    </source>
</evidence>
<evidence type="ECO:0000256" key="6">
    <source>
        <dbReference type="ARBA" id="ARBA00022962"/>
    </source>
</evidence>
<name>A0ABV9QKD3_9FIRM</name>
<comment type="miscellaneous">
    <text evidence="7">The a and c carboxylates of cobyrinate are activated for nucleophilic attack via formation of a phosphorylated intermediate by ATP. CbiA catalyzes first the amidation of the c-carboxylate, and then that of the a-carboxylate.</text>
</comment>
<dbReference type="InterPro" id="IPR029062">
    <property type="entry name" value="Class_I_gatase-like"/>
</dbReference>
<keyword evidence="11" id="KW-1185">Reference proteome</keyword>
<evidence type="ECO:0000256" key="4">
    <source>
        <dbReference type="ARBA" id="ARBA00022840"/>
    </source>
</evidence>
<dbReference type="RefSeq" id="WP_379787992.1">
    <property type="nucleotide sequence ID" value="NZ_JBHSHL010000015.1"/>
</dbReference>
<protein>
    <recommendedName>
        <fullName evidence="7">Cobyrinate a,c-diamide synthase</fullName>
        <ecNumber evidence="7">6.3.5.11</ecNumber>
    </recommendedName>
    <alternativeName>
        <fullName evidence="7">Cobyrinic acid a,c-diamide synthetase</fullName>
    </alternativeName>
</protein>
<comment type="caution">
    <text evidence="10">The sequence shown here is derived from an EMBL/GenBank/DDBJ whole genome shotgun (WGS) entry which is preliminary data.</text>
</comment>
<feature type="domain" description="CobQ/CobB/MinD/ParA nucleotide binding" evidence="8">
    <location>
        <begin position="4"/>
        <end position="190"/>
    </location>
</feature>
<dbReference type="EMBL" id="JBHSHL010000015">
    <property type="protein sequence ID" value="MFC4804482.1"/>
    <property type="molecule type" value="Genomic_DNA"/>
</dbReference>
<comment type="catalytic activity">
    <reaction evidence="7">
        <text>cob(II)yrinate + 2 L-glutamine + 2 ATP + 2 H2O = cob(II)yrinate a,c diamide + 2 L-glutamate + 2 ADP + 2 phosphate + 2 H(+)</text>
        <dbReference type="Rhea" id="RHEA:26289"/>
        <dbReference type="ChEBI" id="CHEBI:15377"/>
        <dbReference type="ChEBI" id="CHEBI:15378"/>
        <dbReference type="ChEBI" id="CHEBI:29985"/>
        <dbReference type="ChEBI" id="CHEBI:30616"/>
        <dbReference type="ChEBI" id="CHEBI:43474"/>
        <dbReference type="ChEBI" id="CHEBI:58359"/>
        <dbReference type="ChEBI" id="CHEBI:58537"/>
        <dbReference type="ChEBI" id="CHEBI:58894"/>
        <dbReference type="ChEBI" id="CHEBI:456216"/>
        <dbReference type="EC" id="6.3.5.11"/>
    </reaction>
</comment>
<dbReference type="SUPFAM" id="SSF52317">
    <property type="entry name" value="Class I glutamine amidotransferase-like"/>
    <property type="match status" value="1"/>
</dbReference>
<evidence type="ECO:0000256" key="7">
    <source>
        <dbReference type="HAMAP-Rule" id="MF_00027"/>
    </source>
</evidence>
<comment type="domain">
    <text evidence="7">Comprises of two domains. The C-terminal domain contains the binding site for glutamine and catalyzes the hydrolysis of this substrate to glutamate and ammonia. The N-terminal domain is anticipated to bind ATP and cobyrinate and catalyzes the ultimate synthesis of the diamide product. The ammonia produced via the glutaminase domain is probably translocated to the adjacent domain via a molecular tunnel, where it reacts with an activated intermediate.</text>
</comment>
<comment type="similarity">
    <text evidence="7">Belongs to the CobB/CbiA family.</text>
</comment>
<dbReference type="HAMAP" id="MF_00027">
    <property type="entry name" value="CobB_CbiA"/>
    <property type="match status" value="1"/>
</dbReference>
<feature type="domain" description="CobB/CobQ-like glutamine amidotransferase" evidence="9">
    <location>
        <begin position="248"/>
        <end position="438"/>
    </location>
</feature>
<comment type="cofactor">
    <cofactor evidence="1 7">
        <name>Mg(2+)</name>
        <dbReference type="ChEBI" id="CHEBI:18420"/>
    </cofactor>
</comment>
<dbReference type="PANTHER" id="PTHR43873:SF1">
    <property type="entry name" value="COBYRINATE A,C-DIAMIDE SYNTHASE"/>
    <property type="match status" value="1"/>
</dbReference>
<dbReference type="InterPro" id="IPR004484">
    <property type="entry name" value="CbiA/CobB_synth"/>
</dbReference>
<gene>
    <name evidence="7" type="primary">cbiA</name>
    <name evidence="10" type="ORF">ACFO4R_05235</name>
</gene>
<evidence type="ECO:0000313" key="11">
    <source>
        <dbReference type="Proteomes" id="UP001595916"/>
    </source>
</evidence>
<feature type="site" description="Increases nucleophilicity of active site Cys" evidence="7">
    <location>
        <position position="433"/>
    </location>
</feature>
<organism evidence="10 11">
    <name type="scientific">Filifactor villosus</name>
    <dbReference type="NCBI Taxonomy" id="29374"/>
    <lineage>
        <taxon>Bacteria</taxon>
        <taxon>Bacillati</taxon>
        <taxon>Bacillota</taxon>
        <taxon>Clostridia</taxon>
        <taxon>Peptostreptococcales</taxon>
        <taxon>Filifactoraceae</taxon>
        <taxon>Filifactor</taxon>
    </lineage>
</organism>
<dbReference type="SUPFAM" id="SSF52540">
    <property type="entry name" value="P-loop containing nucleoside triphosphate hydrolases"/>
    <property type="match status" value="1"/>
</dbReference>
<comment type="pathway">
    <text evidence="7">Cofactor biosynthesis; adenosylcobalamin biosynthesis; cob(II)yrinate a,c-diamide from sirohydrochlorin (anaerobic route): step 10/10.</text>
</comment>
<comment type="function">
    <text evidence="7">Catalyzes the ATP-dependent amidation of the two carboxylate groups at positions a and c of cobyrinate, using either L-glutamine or ammonia as the nitrogen source.</text>
</comment>
<dbReference type="InterPro" id="IPR011698">
    <property type="entry name" value="GATase_3"/>
</dbReference>
<feature type="active site" description="Nucleophile" evidence="7">
    <location>
        <position position="329"/>
    </location>
</feature>
<dbReference type="NCBIfam" id="NF002204">
    <property type="entry name" value="PRK01077.1"/>
    <property type="match status" value="1"/>
</dbReference>
<dbReference type="Pfam" id="PF01656">
    <property type="entry name" value="CbiA"/>
    <property type="match status" value="1"/>
</dbReference>
<dbReference type="InterPro" id="IPR002586">
    <property type="entry name" value="CobQ/CobB/MinD/ParA_Nub-bd_dom"/>
</dbReference>
<proteinExistence type="inferred from homology"/>
<dbReference type="CDD" id="cd03130">
    <property type="entry name" value="GATase1_CobB"/>
    <property type="match status" value="1"/>
</dbReference>
<dbReference type="Gene3D" id="3.40.50.880">
    <property type="match status" value="1"/>
</dbReference>
<evidence type="ECO:0000313" key="10">
    <source>
        <dbReference type="EMBL" id="MFC4804482.1"/>
    </source>
</evidence>
<accession>A0ABV9QKD3</accession>
<keyword evidence="3 7" id="KW-0547">Nucleotide-binding</keyword>
<keyword evidence="5 7" id="KW-0460">Magnesium</keyword>
<dbReference type="PROSITE" id="PS51274">
    <property type="entry name" value="GATASE_COBBQ"/>
    <property type="match status" value="1"/>
</dbReference>
<evidence type="ECO:0000259" key="9">
    <source>
        <dbReference type="Pfam" id="PF07685"/>
    </source>
</evidence>
<evidence type="ECO:0000256" key="2">
    <source>
        <dbReference type="ARBA" id="ARBA00022598"/>
    </source>
</evidence>
<keyword evidence="4 7" id="KW-0067">ATP-binding</keyword>
<evidence type="ECO:0000259" key="8">
    <source>
        <dbReference type="Pfam" id="PF01656"/>
    </source>
</evidence>
<dbReference type="NCBIfam" id="TIGR00379">
    <property type="entry name" value="cobB"/>
    <property type="match status" value="1"/>
</dbReference>
<keyword evidence="7" id="KW-0169">Cobalamin biosynthesis</keyword>
<dbReference type="Gene3D" id="3.40.50.300">
    <property type="entry name" value="P-loop containing nucleotide triphosphate hydrolases"/>
    <property type="match status" value="2"/>
</dbReference>
<dbReference type="Proteomes" id="UP001595916">
    <property type="component" value="Unassembled WGS sequence"/>
</dbReference>
<dbReference type="PANTHER" id="PTHR43873">
    <property type="entry name" value="COBYRINATE A,C-DIAMIDE SYNTHASE"/>
    <property type="match status" value="1"/>
</dbReference>
<evidence type="ECO:0000256" key="1">
    <source>
        <dbReference type="ARBA" id="ARBA00001946"/>
    </source>
</evidence>
<dbReference type="Pfam" id="PF07685">
    <property type="entry name" value="GATase_3"/>
    <property type="match status" value="1"/>
</dbReference>
<keyword evidence="6 7" id="KW-0315">Glutamine amidotransferase</keyword>
<evidence type="ECO:0000256" key="3">
    <source>
        <dbReference type="ARBA" id="ARBA00022741"/>
    </source>
</evidence>
<dbReference type="InterPro" id="IPR027417">
    <property type="entry name" value="P-loop_NTPase"/>
</dbReference>
<keyword evidence="2 7" id="KW-0436">Ligase</keyword>
<sequence>MKKIMFAGVSSSSGKTTIVSALMRLLKRRNYKVAPYKVGPDYIDPSFHEKACGQLSRNLDEFMLDKEELRYLFAGRKDVADIQVIEGVMGLYDGYGYRIDYCSTASMAKILDCKVILILDAKSLAGSAAATVLGYRDLDKDVRIGGVIVNNVSSQSHYQILKRAIEGYTGVPVLGRIPPNKSFALPSRHLGLIPGCELDELDSMFNMMADVVEEYVDVEKILELAEFSELSYDEKRRSGVRNITDVKLALARDKAFHFYYEDSLELLRYMGVELVEFSPLGDAALPNCDGVFLGGGFPEVFAKELEANRSMRESIRRFGEDGGVIYAECGGLMYLGTSLLDQERYEYEMVGLLDGKSVMKDRLQRFGYCQGTAKREVVIAKCEEEVRGHEFHYSDFETDLQGVFKMQKYQDGTLLREWEGGFAYKNVLGTYLHSHFCSNYKLALNLIRTIEQNRRVR</sequence>
<reference evidence="11" key="1">
    <citation type="journal article" date="2019" name="Int. J. Syst. Evol. Microbiol.">
        <title>The Global Catalogue of Microorganisms (GCM) 10K type strain sequencing project: providing services to taxonomists for standard genome sequencing and annotation.</title>
        <authorList>
            <consortium name="The Broad Institute Genomics Platform"/>
            <consortium name="The Broad Institute Genome Sequencing Center for Infectious Disease"/>
            <person name="Wu L."/>
            <person name="Ma J."/>
        </authorList>
    </citation>
    <scope>NUCLEOTIDE SEQUENCE [LARGE SCALE GENOMIC DNA]</scope>
    <source>
        <strain evidence="11">CCUG 46385</strain>
    </source>
</reference>